<dbReference type="PANTHER" id="PTHR33608">
    <property type="entry name" value="BLL2464 PROTEIN"/>
    <property type="match status" value="1"/>
</dbReference>
<dbReference type="Pfam" id="PF01882">
    <property type="entry name" value="DUF58"/>
    <property type="match status" value="1"/>
</dbReference>
<dbReference type="InterPro" id="IPR002881">
    <property type="entry name" value="DUF58"/>
</dbReference>
<protein>
    <submittedName>
        <fullName evidence="2">DUF58 domain-containing protein</fullName>
    </submittedName>
</protein>
<evidence type="ECO:0000313" key="2">
    <source>
        <dbReference type="EMBL" id="OZI35550.1"/>
    </source>
</evidence>
<dbReference type="AlphaFoldDB" id="A0A261SFF8"/>
<evidence type="ECO:0000313" key="3">
    <source>
        <dbReference type="Proteomes" id="UP000217005"/>
    </source>
</evidence>
<dbReference type="PANTHER" id="PTHR33608:SF12">
    <property type="entry name" value="DUF58 DOMAIN-CONTAINING PROTEIN"/>
    <property type="match status" value="1"/>
</dbReference>
<organism evidence="2 3">
    <name type="scientific">Bordetella genomosp. 1</name>
    <dbReference type="NCBI Taxonomy" id="1395607"/>
    <lineage>
        <taxon>Bacteria</taxon>
        <taxon>Pseudomonadati</taxon>
        <taxon>Pseudomonadota</taxon>
        <taxon>Betaproteobacteria</taxon>
        <taxon>Burkholderiales</taxon>
        <taxon>Alcaligenaceae</taxon>
        <taxon>Bordetella</taxon>
    </lineage>
</organism>
<dbReference type="RefSeq" id="WP_094826359.1">
    <property type="nucleotide sequence ID" value="NZ_NEVL01000003.1"/>
</dbReference>
<name>A0A261SFF8_9BORD</name>
<dbReference type="EMBL" id="NEVL01000003">
    <property type="protein sequence ID" value="OZI35550.1"/>
    <property type="molecule type" value="Genomic_DNA"/>
</dbReference>
<gene>
    <name evidence="2" type="ORF">CEG14_10765</name>
</gene>
<reference evidence="2 3" key="1">
    <citation type="submission" date="2017-05" db="EMBL/GenBank/DDBJ databases">
        <title>Complete and WGS of Bordetella genogroups.</title>
        <authorList>
            <person name="Spilker T."/>
            <person name="LiPuma J."/>
        </authorList>
    </citation>
    <scope>NUCLEOTIDE SEQUENCE [LARGE SCALE GENOMIC DNA]</scope>
    <source>
        <strain evidence="2 3">AU17610</strain>
    </source>
</reference>
<sequence>MDTRTEPPVYVPLAELTALEGAAAGLQFSAARRLASVLAGQHGSRLRGRGLDFAELRRYVPGDDLRQLDARASLRLGKAFVRSYTEERDRPVMLAVDQRMDMYFGSVRAFKCAVAARLAALSAWTAYRHGDRVGGVVLADTGLTTLRPLRSRAQVQALLAAVARENAALSARRPARDATGRLNEALAWLAAHAPHDGLICVISDFAGADDETLRRLRQLSAHNDVIAMLVSDPLARALPDRGRVWVSQGEAQVELPLGRASVRTPLADTAARRLDAVAQWLRRAQVPLLPFTTAEAPLAQLRRGLGGGRP</sequence>
<proteinExistence type="predicted"/>
<comment type="caution">
    <text evidence="2">The sequence shown here is derived from an EMBL/GenBank/DDBJ whole genome shotgun (WGS) entry which is preliminary data.</text>
</comment>
<feature type="domain" description="DUF58" evidence="1">
    <location>
        <begin position="55"/>
        <end position="271"/>
    </location>
</feature>
<dbReference type="Proteomes" id="UP000217005">
    <property type="component" value="Unassembled WGS sequence"/>
</dbReference>
<dbReference type="OrthoDB" id="9776116at2"/>
<evidence type="ECO:0000259" key="1">
    <source>
        <dbReference type="Pfam" id="PF01882"/>
    </source>
</evidence>
<accession>A0A261SFF8</accession>